<dbReference type="Gene3D" id="3.30.70.270">
    <property type="match status" value="1"/>
</dbReference>
<dbReference type="FunFam" id="3.30.70.270:FF:000001">
    <property type="entry name" value="Diguanylate cyclase domain protein"/>
    <property type="match status" value="1"/>
</dbReference>
<dbReference type="PROSITE" id="PS50887">
    <property type="entry name" value="GGDEF"/>
    <property type="match status" value="1"/>
</dbReference>
<dbReference type="InterPro" id="IPR029787">
    <property type="entry name" value="Nucleotide_cyclase"/>
</dbReference>
<evidence type="ECO:0000256" key="1">
    <source>
        <dbReference type="SAM" id="Coils"/>
    </source>
</evidence>
<evidence type="ECO:0000259" key="2">
    <source>
        <dbReference type="PROSITE" id="PS50887"/>
    </source>
</evidence>
<evidence type="ECO:0000313" key="3">
    <source>
        <dbReference type="EMBL" id="GET36934.1"/>
    </source>
</evidence>
<dbReference type="PANTHER" id="PTHR45138">
    <property type="entry name" value="REGULATORY COMPONENTS OF SENSORY TRANSDUCTION SYSTEM"/>
    <property type="match status" value="1"/>
</dbReference>
<evidence type="ECO:0000313" key="4">
    <source>
        <dbReference type="Proteomes" id="UP001050975"/>
    </source>
</evidence>
<dbReference type="GO" id="GO:0043709">
    <property type="term" value="P:cell adhesion involved in single-species biofilm formation"/>
    <property type="evidence" value="ECO:0007669"/>
    <property type="project" value="TreeGrafter"/>
</dbReference>
<dbReference type="CDD" id="cd01949">
    <property type="entry name" value="GGDEF"/>
    <property type="match status" value="1"/>
</dbReference>
<comment type="caution">
    <text evidence="3">The sequence shown here is derived from an EMBL/GenBank/DDBJ whole genome shotgun (WGS) entry which is preliminary data.</text>
</comment>
<dbReference type="SMART" id="SM00267">
    <property type="entry name" value="GGDEF"/>
    <property type="match status" value="1"/>
</dbReference>
<dbReference type="AlphaFoldDB" id="A0AAV3X4A6"/>
<dbReference type="InterPro" id="IPR050469">
    <property type="entry name" value="Diguanylate_Cyclase"/>
</dbReference>
<dbReference type="Pfam" id="PF00990">
    <property type="entry name" value="GGDEF"/>
    <property type="match status" value="1"/>
</dbReference>
<dbReference type="RefSeq" id="WP_226577526.1">
    <property type="nucleotide sequence ID" value="NZ_BLAY01000020.1"/>
</dbReference>
<sequence length="421" mass="46997">MPVRKTPPPRPGWGICCICNHNGDLTKHDIMGSLGFNATESQPSLLDGQVSEIIHPHLGLHSTLEELFLYDFHLELSQPGRKVTQAFEANPMLPGVILTKRGKFAGMISRRRFLEYMSRPFGLEVFSKRPLEDLYQFAKTDLLILPGNTSILAAAQRSLHRSYGMAAVVVMGERSRAPQGMDYNLEARGKVTTPDLLYEPIVVEISPQVYRLLDVHQLLVAQSRIHQMALELIEQLNQKLETANQELQLLAAVDSLTQTANRRKFDQYLNIKWRDMAREKGSLSLILCDIDFFKRYNDTYGHQAGDLCLQQVAGALRGAAKRPEDLVARYGGEEFAAILPHTDRAGAIHVAEKMRVGVLALEIPHADSTVNQYVTISVGVASAITHLESSPEELIAAADQALYHAKESGRDRYTFYPPEIA</sequence>
<accession>A0AAV3X4A6</accession>
<reference evidence="3" key="1">
    <citation type="submission" date="2019-10" db="EMBL/GenBank/DDBJ databases">
        <title>Draft genome sequece of Microseira wollei NIES-4236.</title>
        <authorList>
            <person name="Yamaguchi H."/>
            <person name="Suzuki S."/>
            <person name="Kawachi M."/>
        </authorList>
    </citation>
    <scope>NUCLEOTIDE SEQUENCE</scope>
    <source>
        <strain evidence="3">NIES-4236</strain>
    </source>
</reference>
<feature type="coiled-coil region" evidence="1">
    <location>
        <begin position="226"/>
        <end position="253"/>
    </location>
</feature>
<dbReference type="PANTHER" id="PTHR45138:SF9">
    <property type="entry name" value="DIGUANYLATE CYCLASE DGCM-RELATED"/>
    <property type="match status" value="1"/>
</dbReference>
<dbReference type="EMBL" id="BLAY01000020">
    <property type="protein sequence ID" value="GET36934.1"/>
    <property type="molecule type" value="Genomic_DNA"/>
</dbReference>
<organism evidence="3 4">
    <name type="scientific">Microseira wollei NIES-4236</name>
    <dbReference type="NCBI Taxonomy" id="2530354"/>
    <lineage>
        <taxon>Bacteria</taxon>
        <taxon>Bacillati</taxon>
        <taxon>Cyanobacteriota</taxon>
        <taxon>Cyanophyceae</taxon>
        <taxon>Oscillatoriophycideae</taxon>
        <taxon>Aerosakkonematales</taxon>
        <taxon>Aerosakkonemataceae</taxon>
        <taxon>Microseira</taxon>
    </lineage>
</organism>
<dbReference type="InterPro" id="IPR000160">
    <property type="entry name" value="GGDEF_dom"/>
</dbReference>
<gene>
    <name evidence="3" type="ORF">MiSe_16870</name>
</gene>
<keyword evidence="1" id="KW-0175">Coiled coil</keyword>
<protein>
    <submittedName>
        <fullName evidence="3">Diguanylate cyclase</fullName>
    </submittedName>
</protein>
<dbReference type="GO" id="GO:1902201">
    <property type="term" value="P:negative regulation of bacterial-type flagellum-dependent cell motility"/>
    <property type="evidence" value="ECO:0007669"/>
    <property type="project" value="TreeGrafter"/>
</dbReference>
<feature type="domain" description="GGDEF" evidence="2">
    <location>
        <begin position="281"/>
        <end position="418"/>
    </location>
</feature>
<proteinExistence type="predicted"/>
<dbReference type="GO" id="GO:0005886">
    <property type="term" value="C:plasma membrane"/>
    <property type="evidence" value="ECO:0007669"/>
    <property type="project" value="TreeGrafter"/>
</dbReference>
<name>A0AAV3X4A6_9CYAN</name>
<dbReference type="GO" id="GO:0052621">
    <property type="term" value="F:diguanylate cyclase activity"/>
    <property type="evidence" value="ECO:0007669"/>
    <property type="project" value="TreeGrafter"/>
</dbReference>
<dbReference type="Proteomes" id="UP001050975">
    <property type="component" value="Unassembled WGS sequence"/>
</dbReference>
<dbReference type="InterPro" id="IPR043128">
    <property type="entry name" value="Rev_trsase/Diguanyl_cyclase"/>
</dbReference>
<dbReference type="SUPFAM" id="SSF55073">
    <property type="entry name" value="Nucleotide cyclase"/>
    <property type="match status" value="1"/>
</dbReference>
<dbReference type="NCBIfam" id="TIGR00254">
    <property type="entry name" value="GGDEF"/>
    <property type="match status" value="1"/>
</dbReference>
<keyword evidence="4" id="KW-1185">Reference proteome</keyword>